<accession>A0A0A9FNB4</accession>
<reference evidence="1" key="2">
    <citation type="journal article" date="2015" name="Data Brief">
        <title>Shoot transcriptome of the giant reed, Arundo donax.</title>
        <authorList>
            <person name="Barrero R.A."/>
            <person name="Guerrero F.D."/>
            <person name="Moolhuijzen P."/>
            <person name="Goolsby J.A."/>
            <person name="Tidwell J."/>
            <person name="Bellgard S.E."/>
            <person name="Bellgard M.I."/>
        </authorList>
    </citation>
    <scope>NUCLEOTIDE SEQUENCE</scope>
    <source>
        <tissue evidence="1">Shoot tissue taken approximately 20 cm above the soil surface</tissue>
    </source>
</reference>
<name>A0A0A9FNB4_ARUDO</name>
<protein>
    <submittedName>
        <fullName evidence="1">Uncharacterized protein</fullName>
    </submittedName>
</protein>
<dbReference type="AlphaFoldDB" id="A0A0A9FNB4"/>
<proteinExistence type="predicted"/>
<dbReference type="EMBL" id="GBRH01186120">
    <property type="protein sequence ID" value="JAE11776.1"/>
    <property type="molecule type" value="Transcribed_RNA"/>
</dbReference>
<evidence type="ECO:0000313" key="1">
    <source>
        <dbReference type="EMBL" id="JAE11776.1"/>
    </source>
</evidence>
<organism evidence="1">
    <name type="scientific">Arundo donax</name>
    <name type="common">Giant reed</name>
    <name type="synonym">Donax arundinaceus</name>
    <dbReference type="NCBI Taxonomy" id="35708"/>
    <lineage>
        <taxon>Eukaryota</taxon>
        <taxon>Viridiplantae</taxon>
        <taxon>Streptophyta</taxon>
        <taxon>Embryophyta</taxon>
        <taxon>Tracheophyta</taxon>
        <taxon>Spermatophyta</taxon>
        <taxon>Magnoliopsida</taxon>
        <taxon>Liliopsida</taxon>
        <taxon>Poales</taxon>
        <taxon>Poaceae</taxon>
        <taxon>PACMAD clade</taxon>
        <taxon>Arundinoideae</taxon>
        <taxon>Arundineae</taxon>
        <taxon>Arundo</taxon>
    </lineage>
</organism>
<reference evidence="1" key="1">
    <citation type="submission" date="2014-09" db="EMBL/GenBank/DDBJ databases">
        <authorList>
            <person name="Magalhaes I.L.F."/>
            <person name="Oliveira U."/>
            <person name="Santos F.R."/>
            <person name="Vidigal T.H.D.A."/>
            <person name="Brescovit A.D."/>
            <person name="Santos A.J."/>
        </authorList>
    </citation>
    <scope>NUCLEOTIDE SEQUENCE</scope>
    <source>
        <tissue evidence="1">Shoot tissue taken approximately 20 cm above the soil surface</tissue>
    </source>
</reference>
<sequence length="36" mass="4125">MDCTVHCQCLLRLNVTRQALLCTFKKESSSRSDCHP</sequence>